<dbReference type="RefSeq" id="WP_144069545.1">
    <property type="nucleotide sequence ID" value="NZ_CP041636.1"/>
</dbReference>
<dbReference type="Gene3D" id="3.40.50.720">
    <property type="entry name" value="NAD(P)-binding Rossmann-like Domain"/>
    <property type="match status" value="1"/>
</dbReference>
<dbReference type="PROSITE" id="PS00061">
    <property type="entry name" value="ADH_SHORT"/>
    <property type="match status" value="1"/>
</dbReference>
<protein>
    <submittedName>
        <fullName evidence="3">SDR family oxidoreductase</fullName>
    </submittedName>
</protein>
<dbReference type="SUPFAM" id="SSF51735">
    <property type="entry name" value="NAD(P)-binding Rossmann-fold domains"/>
    <property type="match status" value="1"/>
</dbReference>
<dbReference type="EMBL" id="CP041636">
    <property type="protein sequence ID" value="QDO98564.1"/>
    <property type="molecule type" value="Genomic_DNA"/>
</dbReference>
<dbReference type="InterPro" id="IPR057326">
    <property type="entry name" value="KR_dom"/>
</dbReference>
<dbReference type="Proteomes" id="UP000317496">
    <property type="component" value="Chromosome"/>
</dbReference>
<evidence type="ECO:0000313" key="3">
    <source>
        <dbReference type="EMBL" id="QDO98564.1"/>
    </source>
</evidence>
<evidence type="ECO:0000259" key="2">
    <source>
        <dbReference type="SMART" id="SM00822"/>
    </source>
</evidence>
<name>A0A516H454_9PROT</name>
<comment type="similarity">
    <text evidence="1">Belongs to the short-chain dehydrogenases/reductases (SDR) family.</text>
</comment>
<dbReference type="InterPro" id="IPR036291">
    <property type="entry name" value="NAD(P)-bd_dom_sf"/>
</dbReference>
<feature type="domain" description="Ketoreductase" evidence="2">
    <location>
        <begin position="11"/>
        <end position="201"/>
    </location>
</feature>
<sequence length="261" mass="27296">MAGKGFDLSGKVALVTGGNGGIGLGMAEGMAQAGCDLVIWGGNPDKNAAAEKKLSAYGRKVLVQKVNVADEAQVETAMAEALKKMGRIDGCFANAGVSQKRAVFHELSTEEWRRVLSVNLDGAFFTLRAAARHMVERSQNGDKAGGRLVGMASTAGVHGAARAESYAASKGAMLSLVRALAVGMARYGVTANSILPGWIETEMTAAGVADPKFSGNVLPRIPVRRWGQGSDFAGIATYIMSDTSQYHTGDSFVIDGAYTIF</sequence>
<reference evidence="3 4" key="1">
    <citation type="submission" date="2019-07" db="EMBL/GenBank/DDBJ databases">
        <title>Genome sequencing for Ferrovibrio sp. K5.</title>
        <authorList>
            <person name="Park S.-J."/>
        </authorList>
    </citation>
    <scope>NUCLEOTIDE SEQUENCE [LARGE SCALE GENOMIC DNA]</scope>
    <source>
        <strain evidence="3 4">K5</strain>
    </source>
</reference>
<dbReference type="InterPro" id="IPR020904">
    <property type="entry name" value="Sc_DH/Rdtase_CS"/>
</dbReference>
<dbReference type="InterPro" id="IPR002347">
    <property type="entry name" value="SDR_fam"/>
</dbReference>
<dbReference type="AlphaFoldDB" id="A0A516H454"/>
<dbReference type="OrthoDB" id="9796652at2"/>
<dbReference type="PRINTS" id="PR00081">
    <property type="entry name" value="GDHRDH"/>
</dbReference>
<organism evidence="3 4">
    <name type="scientific">Ferrovibrio terrae</name>
    <dbReference type="NCBI Taxonomy" id="2594003"/>
    <lineage>
        <taxon>Bacteria</taxon>
        <taxon>Pseudomonadati</taxon>
        <taxon>Pseudomonadota</taxon>
        <taxon>Alphaproteobacteria</taxon>
        <taxon>Rhodospirillales</taxon>
        <taxon>Rhodospirillaceae</taxon>
        <taxon>Ferrovibrio</taxon>
    </lineage>
</organism>
<evidence type="ECO:0000313" key="4">
    <source>
        <dbReference type="Proteomes" id="UP000317496"/>
    </source>
</evidence>
<accession>A0A516H454</accession>
<keyword evidence="4" id="KW-1185">Reference proteome</keyword>
<evidence type="ECO:0000256" key="1">
    <source>
        <dbReference type="ARBA" id="ARBA00006484"/>
    </source>
</evidence>
<dbReference type="GO" id="GO:0016616">
    <property type="term" value="F:oxidoreductase activity, acting on the CH-OH group of donors, NAD or NADP as acceptor"/>
    <property type="evidence" value="ECO:0007669"/>
    <property type="project" value="UniProtKB-ARBA"/>
</dbReference>
<dbReference type="PANTHER" id="PTHR42760">
    <property type="entry name" value="SHORT-CHAIN DEHYDROGENASES/REDUCTASES FAMILY MEMBER"/>
    <property type="match status" value="1"/>
</dbReference>
<dbReference type="KEGG" id="fer:FNB15_15315"/>
<dbReference type="Pfam" id="PF13561">
    <property type="entry name" value="adh_short_C2"/>
    <property type="match status" value="1"/>
</dbReference>
<dbReference type="SMART" id="SM00822">
    <property type="entry name" value="PKS_KR"/>
    <property type="match status" value="1"/>
</dbReference>
<dbReference type="FunFam" id="3.40.50.720:FF:000084">
    <property type="entry name" value="Short-chain dehydrogenase reductase"/>
    <property type="match status" value="1"/>
</dbReference>
<proteinExistence type="inferred from homology"/>
<gene>
    <name evidence="3" type="ORF">FNB15_15315</name>
</gene>
<dbReference type="PRINTS" id="PR00080">
    <property type="entry name" value="SDRFAMILY"/>
</dbReference>